<dbReference type="OMA" id="PHHALAY"/>
<dbReference type="InterPro" id="IPR000742">
    <property type="entry name" value="EGF"/>
</dbReference>
<sequence>MHALGLHHEQARGDRNESDARHNFHRYKTLNFGIPYDFGSVMHYKPISKFNKDMNKYAIVALKHDYQNTFGQRVGPSFKDLKIINRIYCTTDYPHHALAYRSDPISINFGCEIKEYELNGGKCKNGGYPNPLENCVCRCPEGYGGDYCTDYECNC</sequence>
<dbReference type="WBParaSite" id="MhA1_Contig599.frz3.gene23">
    <property type="protein sequence ID" value="MhA1_Contig599.frz3.gene23"/>
    <property type="gene ID" value="MhA1_Contig599.frz3.gene23"/>
</dbReference>
<dbReference type="PANTHER" id="PTHR10127:SF780">
    <property type="entry name" value="METALLOENDOPEPTIDASE"/>
    <property type="match status" value="1"/>
</dbReference>
<keyword evidence="3" id="KW-0378">Hydrolase</keyword>
<dbReference type="InterPro" id="IPR024079">
    <property type="entry name" value="MetalloPept_cat_dom_sf"/>
</dbReference>
<evidence type="ECO:0000259" key="7">
    <source>
        <dbReference type="PROSITE" id="PS51864"/>
    </source>
</evidence>
<evidence type="ECO:0000256" key="6">
    <source>
        <dbReference type="PROSITE-ProRule" id="PRU01211"/>
    </source>
</evidence>
<dbReference type="InterPro" id="IPR001506">
    <property type="entry name" value="Peptidase_M12A"/>
</dbReference>
<dbReference type="GO" id="GO:0004222">
    <property type="term" value="F:metalloendopeptidase activity"/>
    <property type="evidence" value="ECO:0007669"/>
    <property type="project" value="InterPro"/>
</dbReference>
<name>A0A1I8BV15_MELHA</name>
<evidence type="ECO:0000256" key="3">
    <source>
        <dbReference type="ARBA" id="ARBA00022801"/>
    </source>
</evidence>
<evidence type="ECO:0000256" key="5">
    <source>
        <dbReference type="ARBA" id="ARBA00023049"/>
    </source>
</evidence>
<dbReference type="Gene3D" id="3.40.390.10">
    <property type="entry name" value="Collagenase (Catalytic Domain)"/>
    <property type="match status" value="1"/>
</dbReference>
<dbReference type="PROSITE" id="PS01186">
    <property type="entry name" value="EGF_2"/>
    <property type="match status" value="1"/>
</dbReference>
<dbReference type="Proteomes" id="UP000095281">
    <property type="component" value="Unplaced"/>
</dbReference>
<dbReference type="SUPFAM" id="SSF55486">
    <property type="entry name" value="Metalloproteases ('zincins'), catalytic domain"/>
    <property type="match status" value="1"/>
</dbReference>
<feature type="domain" description="Peptidase M12A" evidence="7">
    <location>
        <begin position="1"/>
        <end position="90"/>
    </location>
</feature>
<keyword evidence="2" id="KW-0479">Metal-binding</keyword>
<evidence type="ECO:0000313" key="8">
    <source>
        <dbReference type="Proteomes" id="UP000095281"/>
    </source>
</evidence>
<dbReference type="Pfam" id="PF01400">
    <property type="entry name" value="Astacin"/>
    <property type="match status" value="1"/>
</dbReference>
<accession>A0A1I8BV15</accession>
<keyword evidence="8" id="KW-1185">Reference proteome</keyword>
<dbReference type="PROSITE" id="PS51864">
    <property type="entry name" value="ASTACIN"/>
    <property type="match status" value="1"/>
</dbReference>
<dbReference type="GO" id="GO:0046872">
    <property type="term" value="F:metal ion binding"/>
    <property type="evidence" value="ECO:0007669"/>
    <property type="project" value="UniProtKB-KW"/>
</dbReference>
<reference evidence="9" key="1">
    <citation type="submission" date="2016-11" db="UniProtKB">
        <authorList>
            <consortium name="WormBaseParasite"/>
        </authorList>
    </citation>
    <scope>IDENTIFICATION</scope>
</reference>
<dbReference type="AlphaFoldDB" id="A0A1I8BV15"/>
<protein>
    <submittedName>
        <fullName evidence="9">Astacin domain-containing protein</fullName>
    </submittedName>
</protein>
<dbReference type="PANTHER" id="PTHR10127">
    <property type="entry name" value="DISCOIDIN, CUB, EGF, LAMININ , AND ZINC METALLOPROTEASE DOMAIN CONTAINING"/>
    <property type="match status" value="1"/>
</dbReference>
<evidence type="ECO:0000256" key="4">
    <source>
        <dbReference type="ARBA" id="ARBA00022833"/>
    </source>
</evidence>
<keyword evidence="4" id="KW-0862">Zinc</keyword>
<keyword evidence="1" id="KW-0645">Protease</keyword>
<dbReference type="GO" id="GO:0006508">
    <property type="term" value="P:proteolysis"/>
    <property type="evidence" value="ECO:0007669"/>
    <property type="project" value="UniProtKB-KW"/>
</dbReference>
<organism evidence="8 9">
    <name type="scientific">Meloidogyne hapla</name>
    <name type="common">Root-knot nematode worm</name>
    <dbReference type="NCBI Taxonomy" id="6305"/>
    <lineage>
        <taxon>Eukaryota</taxon>
        <taxon>Metazoa</taxon>
        <taxon>Ecdysozoa</taxon>
        <taxon>Nematoda</taxon>
        <taxon>Chromadorea</taxon>
        <taxon>Rhabditida</taxon>
        <taxon>Tylenchina</taxon>
        <taxon>Tylenchomorpha</taxon>
        <taxon>Tylenchoidea</taxon>
        <taxon>Meloidogynidae</taxon>
        <taxon>Meloidogyninae</taxon>
        <taxon>Meloidogyne</taxon>
    </lineage>
</organism>
<keyword evidence="5" id="KW-0482">Metalloprotease</keyword>
<evidence type="ECO:0000313" key="9">
    <source>
        <dbReference type="WBParaSite" id="MhA1_Contig599.frz3.gene23"/>
    </source>
</evidence>
<comment type="caution">
    <text evidence="6">Lacks conserved residue(s) required for the propagation of feature annotation.</text>
</comment>
<dbReference type="PROSITE" id="PS00022">
    <property type="entry name" value="EGF_1"/>
    <property type="match status" value="1"/>
</dbReference>
<evidence type="ECO:0000256" key="1">
    <source>
        <dbReference type="ARBA" id="ARBA00022670"/>
    </source>
</evidence>
<evidence type="ECO:0000256" key="2">
    <source>
        <dbReference type="ARBA" id="ARBA00022723"/>
    </source>
</evidence>
<proteinExistence type="predicted"/>